<gene>
    <name evidence="3" type="ORF">SI65_00772</name>
</gene>
<dbReference type="EMBL" id="JXNT01000001">
    <property type="protein sequence ID" value="ODM23183.1"/>
    <property type="molecule type" value="Genomic_DNA"/>
</dbReference>
<evidence type="ECO:0000313" key="3">
    <source>
        <dbReference type="EMBL" id="ODM23183.1"/>
    </source>
</evidence>
<protein>
    <submittedName>
        <fullName evidence="3">Uncharacterized protein</fullName>
    </submittedName>
</protein>
<keyword evidence="4" id="KW-1185">Reference proteome</keyword>
<evidence type="ECO:0000313" key="4">
    <source>
        <dbReference type="Proteomes" id="UP000094569"/>
    </source>
</evidence>
<feature type="region of interest" description="Disordered" evidence="1">
    <location>
        <begin position="107"/>
        <end position="128"/>
    </location>
</feature>
<keyword evidence="2" id="KW-0732">Signal</keyword>
<proteinExistence type="predicted"/>
<dbReference type="OrthoDB" id="4492829at2759"/>
<evidence type="ECO:0000256" key="1">
    <source>
        <dbReference type="SAM" id="MobiDB-lite"/>
    </source>
</evidence>
<feature type="chain" id="PRO_5009123930" evidence="2">
    <location>
        <begin position="17"/>
        <end position="128"/>
    </location>
</feature>
<dbReference type="Proteomes" id="UP000094569">
    <property type="component" value="Unassembled WGS sequence"/>
</dbReference>
<sequence>MHFLSIFLTLLPLAYASPIPSRCLELQQLDQTLTTLADIDRTNMTEHEVKKLGELLVAQPAIHRELEKCFNGNRRRDFEDILSGLGESVHDMLVDVNVDQTNFIGNYGDYNREDNGDDSGDNLNDSTS</sequence>
<comment type="caution">
    <text evidence="3">The sequence shown here is derived from an EMBL/GenBank/DDBJ whole genome shotgun (WGS) entry which is preliminary data.</text>
</comment>
<reference evidence="3 4" key="1">
    <citation type="journal article" date="2016" name="BMC Genomics">
        <title>Comparative genomic and transcriptomic analyses of the Fuzhuan brick tea-fermentation fungus Aspergillus cristatus.</title>
        <authorList>
            <person name="Ge Y."/>
            <person name="Wang Y."/>
            <person name="Liu Y."/>
            <person name="Tan Y."/>
            <person name="Ren X."/>
            <person name="Zhang X."/>
            <person name="Hyde K.D."/>
            <person name="Liu Y."/>
            <person name="Liu Z."/>
        </authorList>
    </citation>
    <scope>NUCLEOTIDE SEQUENCE [LARGE SCALE GENOMIC DNA]</scope>
    <source>
        <strain evidence="3 4">GZAAS20.1005</strain>
    </source>
</reference>
<dbReference type="AlphaFoldDB" id="A0A1E3BQC3"/>
<dbReference type="VEuPathDB" id="FungiDB:SI65_00772"/>
<feature type="signal peptide" evidence="2">
    <location>
        <begin position="1"/>
        <end position="16"/>
    </location>
</feature>
<name>A0A1E3BQC3_ASPCR</name>
<organism evidence="3 4">
    <name type="scientific">Aspergillus cristatus</name>
    <name type="common">Chinese Fuzhuan brick tea-fermentation fungus</name>
    <name type="synonym">Eurotium cristatum</name>
    <dbReference type="NCBI Taxonomy" id="573508"/>
    <lineage>
        <taxon>Eukaryota</taxon>
        <taxon>Fungi</taxon>
        <taxon>Dikarya</taxon>
        <taxon>Ascomycota</taxon>
        <taxon>Pezizomycotina</taxon>
        <taxon>Eurotiomycetes</taxon>
        <taxon>Eurotiomycetidae</taxon>
        <taxon>Eurotiales</taxon>
        <taxon>Aspergillaceae</taxon>
        <taxon>Aspergillus</taxon>
        <taxon>Aspergillus subgen. Aspergillus</taxon>
    </lineage>
</organism>
<accession>A0A1E3BQC3</accession>
<evidence type="ECO:0000256" key="2">
    <source>
        <dbReference type="SAM" id="SignalP"/>
    </source>
</evidence>